<gene>
    <name evidence="2" type="ORF">ILUMI_22221</name>
</gene>
<reference evidence="2" key="1">
    <citation type="submission" date="2019-08" db="EMBL/GenBank/DDBJ databases">
        <title>The genome of the North American firefly Photinus pyralis.</title>
        <authorList>
            <consortium name="Photinus pyralis genome working group"/>
            <person name="Fallon T.R."/>
            <person name="Sander Lower S.E."/>
            <person name="Weng J.-K."/>
        </authorList>
    </citation>
    <scope>NUCLEOTIDE SEQUENCE</scope>
    <source>
        <strain evidence="2">TRF0915ILg1</strain>
        <tissue evidence="2">Whole body</tissue>
    </source>
</reference>
<evidence type="ECO:0000313" key="3">
    <source>
        <dbReference type="Proteomes" id="UP000801492"/>
    </source>
</evidence>
<dbReference type="Proteomes" id="UP000801492">
    <property type="component" value="Unassembled WGS sequence"/>
</dbReference>
<comment type="caution">
    <text evidence="2">The sequence shown here is derived from an EMBL/GenBank/DDBJ whole genome shotgun (WGS) entry which is preliminary data.</text>
</comment>
<feature type="compositionally biased region" description="Polar residues" evidence="1">
    <location>
        <begin position="63"/>
        <end position="75"/>
    </location>
</feature>
<protein>
    <submittedName>
        <fullName evidence="2">Uncharacterized protein</fullName>
    </submittedName>
</protein>
<organism evidence="2 3">
    <name type="scientific">Ignelater luminosus</name>
    <name type="common">Cucubano</name>
    <name type="synonym">Pyrophorus luminosus</name>
    <dbReference type="NCBI Taxonomy" id="2038154"/>
    <lineage>
        <taxon>Eukaryota</taxon>
        <taxon>Metazoa</taxon>
        <taxon>Ecdysozoa</taxon>
        <taxon>Arthropoda</taxon>
        <taxon>Hexapoda</taxon>
        <taxon>Insecta</taxon>
        <taxon>Pterygota</taxon>
        <taxon>Neoptera</taxon>
        <taxon>Endopterygota</taxon>
        <taxon>Coleoptera</taxon>
        <taxon>Polyphaga</taxon>
        <taxon>Elateriformia</taxon>
        <taxon>Elateroidea</taxon>
        <taxon>Elateridae</taxon>
        <taxon>Agrypninae</taxon>
        <taxon>Pyrophorini</taxon>
        <taxon>Ignelater</taxon>
    </lineage>
</organism>
<dbReference type="EMBL" id="VTPC01090252">
    <property type="protein sequence ID" value="KAF2883963.1"/>
    <property type="molecule type" value="Genomic_DNA"/>
</dbReference>
<name>A0A8K0G344_IGNLU</name>
<evidence type="ECO:0000313" key="2">
    <source>
        <dbReference type="EMBL" id="KAF2883963.1"/>
    </source>
</evidence>
<evidence type="ECO:0000256" key="1">
    <source>
        <dbReference type="SAM" id="MobiDB-lite"/>
    </source>
</evidence>
<proteinExistence type="predicted"/>
<keyword evidence="3" id="KW-1185">Reference proteome</keyword>
<sequence>MLINMDTFEEPTGGDSDATYCPEYELSLCKNNSAMESTSEHQKPETQLCVHDKNSKMEYTNEVIPNNKTINNSTLGEPDPSSSEPLSQSSNRPITRSVAKGIPKALYELEERSKSRIYKKKNQRSLKVDKDKPINITEALDLLTLTQDNFLNKLKQQREKRRLQMEKENKSANLIFNLDSSHRFVFTANEKRIHTAVLQDLSARYRNKLLYGDLSDSE</sequence>
<feature type="compositionally biased region" description="Low complexity" evidence="1">
    <location>
        <begin position="78"/>
        <end position="93"/>
    </location>
</feature>
<feature type="region of interest" description="Disordered" evidence="1">
    <location>
        <begin position="63"/>
        <end position="98"/>
    </location>
</feature>
<accession>A0A8K0G344</accession>
<dbReference type="AlphaFoldDB" id="A0A8K0G344"/>